<gene>
    <name evidence="1" type="ORF">L1987_09307</name>
</gene>
<keyword evidence="2" id="KW-1185">Reference proteome</keyword>
<proteinExistence type="predicted"/>
<accession>A0ACB9JPK5</accession>
<protein>
    <submittedName>
        <fullName evidence="1">Uncharacterized protein</fullName>
    </submittedName>
</protein>
<reference evidence="1 2" key="2">
    <citation type="journal article" date="2022" name="Mol. Ecol. Resour.">
        <title>The genomes of chicory, endive, great burdock and yacon provide insights into Asteraceae paleo-polyploidization history and plant inulin production.</title>
        <authorList>
            <person name="Fan W."/>
            <person name="Wang S."/>
            <person name="Wang H."/>
            <person name="Wang A."/>
            <person name="Jiang F."/>
            <person name="Liu H."/>
            <person name="Zhao H."/>
            <person name="Xu D."/>
            <person name="Zhang Y."/>
        </authorList>
    </citation>
    <scope>NUCLEOTIDE SEQUENCE [LARGE SCALE GENOMIC DNA]</scope>
    <source>
        <strain evidence="2">cv. Yunnan</strain>
        <tissue evidence="1">Leaves</tissue>
    </source>
</reference>
<sequence>MAIRKVEGSHYIEEFYLSVWHPVDHEINLHPSPFEDLFPSPPPSVITDCAFYEPDPWKPDTLFRNLEEIKNQIIRLYAAEPHEDPFEILDHPPSVEADHASQEQNMEVITMIPMDNTGNISEDDLVRAEII</sequence>
<organism evidence="1 2">
    <name type="scientific">Smallanthus sonchifolius</name>
    <dbReference type="NCBI Taxonomy" id="185202"/>
    <lineage>
        <taxon>Eukaryota</taxon>
        <taxon>Viridiplantae</taxon>
        <taxon>Streptophyta</taxon>
        <taxon>Embryophyta</taxon>
        <taxon>Tracheophyta</taxon>
        <taxon>Spermatophyta</taxon>
        <taxon>Magnoliopsida</taxon>
        <taxon>eudicotyledons</taxon>
        <taxon>Gunneridae</taxon>
        <taxon>Pentapetalae</taxon>
        <taxon>asterids</taxon>
        <taxon>campanulids</taxon>
        <taxon>Asterales</taxon>
        <taxon>Asteraceae</taxon>
        <taxon>Asteroideae</taxon>
        <taxon>Heliantheae alliance</taxon>
        <taxon>Millerieae</taxon>
        <taxon>Smallanthus</taxon>
    </lineage>
</organism>
<evidence type="ECO:0000313" key="1">
    <source>
        <dbReference type="EMBL" id="KAI3821735.1"/>
    </source>
</evidence>
<evidence type="ECO:0000313" key="2">
    <source>
        <dbReference type="Proteomes" id="UP001056120"/>
    </source>
</evidence>
<comment type="caution">
    <text evidence="1">The sequence shown here is derived from an EMBL/GenBank/DDBJ whole genome shotgun (WGS) entry which is preliminary data.</text>
</comment>
<name>A0ACB9JPK5_9ASTR</name>
<reference evidence="2" key="1">
    <citation type="journal article" date="2022" name="Mol. Ecol. Resour.">
        <title>The genomes of chicory, endive, great burdock and yacon provide insights into Asteraceae palaeo-polyploidization history and plant inulin production.</title>
        <authorList>
            <person name="Fan W."/>
            <person name="Wang S."/>
            <person name="Wang H."/>
            <person name="Wang A."/>
            <person name="Jiang F."/>
            <person name="Liu H."/>
            <person name="Zhao H."/>
            <person name="Xu D."/>
            <person name="Zhang Y."/>
        </authorList>
    </citation>
    <scope>NUCLEOTIDE SEQUENCE [LARGE SCALE GENOMIC DNA]</scope>
    <source>
        <strain evidence="2">cv. Yunnan</strain>
    </source>
</reference>
<dbReference type="EMBL" id="CM042020">
    <property type="protein sequence ID" value="KAI3821735.1"/>
    <property type="molecule type" value="Genomic_DNA"/>
</dbReference>
<dbReference type="Proteomes" id="UP001056120">
    <property type="component" value="Linkage Group LG03"/>
</dbReference>